<protein>
    <recommendedName>
        <fullName evidence="2">MyTH4 domain-containing protein</fullName>
    </recommendedName>
</protein>
<evidence type="ECO:0000313" key="3">
    <source>
        <dbReference type="EMBL" id="KAA0199657.1"/>
    </source>
</evidence>
<dbReference type="EMBL" id="LUCM01000999">
    <property type="protein sequence ID" value="KAA0199657.1"/>
    <property type="molecule type" value="Genomic_DNA"/>
</dbReference>
<organism evidence="3 4">
    <name type="scientific">Fasciolopsis buskii</name>
    <dbReference type="NCBI Taxonomy" id="27845"/>
    <lineage>
        <taxon>Eukaryota</taxon>
        <taxon>Metazoa</taxon>
        <taxon>Spiralia</taxon>
        <taxon>Lophotrochozoa</taxon>
        <taxon>Platyhelminthes</taxon>
        <taxon>Trematoda</taxon>
        <taxon>Digenea</taxon>
        <taxon>Plagiorchiida</taxon>
        <taxon>Echinostomata</taxon>
        <taxon>Echinostomatoidea</taxon>
        <taxon>Fasciolidae</taxon>
        <taxon>Fasciolopsis</taxon>
    </lineage>
</organism>
<dbReference type="GO" id="GO:0005856">
    <property type="term" value="C:cytoskeleton"/>
    <property type="evidence" value="ECO:0007669"/>
    <property type="project" value="InterPro"/>
</dbReference>
<dbReference type="AlphaFoldDB" id="A0A8E0S9E8"/>
<evidence type="ECO:0000313" key="4">
    <source>
        <dbReference type="Proteomes" id="UP000728185"/>
    </source>
</evidence>
<keyword evidence="1" id="KW-0732">Signal</keyword>
<dbReference type="OrthoDB" id="6108017at2759"/>
<gene>
    <name evidence="3" type="ORF">FBUS_08024</name>
</gene>
<evidence type="ECO:0000256" key="1">
    <source>
        <dbReference type="SAM" id="SignalP"/>
    </source>
</evidence>
<dbReference type="Gene3D" id="3.10.20.90">
    <property type="entry name" value="Phosphatidylinositol 3-kinase Catalytic Subunit, Chain A, domain 1"/>
    <property type="match status" value="1"/>
</dbReference>
<accession>A0A8E0S9E8</accession>
<dbReference type="Proteomes" id="UP000728185">
    <property type="component" value="Unassembled WGS sequence"/>
</dbReference>
<feature type="chain" id="PRO_5034602994" description="MyTH4 domain-containing protein" evidence="1">
    <location>
        <begin position="16"/>
        <end position="141"/>
    </location>
</feature>
<feature type="domain" description="MyTH4" evidence="2">
    <location>
        <begin position="1"/>
        <end position="70"/>
    </location>
</feature>
<dbReference type="InterPro" id="IPR000857">
    <property type="entry name" value="MyTH4_dom"/>
</dbReference>
<feature type="signal peptide" evidence="1">
    <location>
        <begin position="1"/>
        <end position="15"/>
    </location>
</feature>
<keyword evidence="4" id="KW-1185">Reference proteome</keyword>
<reference evidence="3" key="1">
    <citation type="submission" date="2019-05" db="EMBL/GenBank/DDBJ databases">
        <title>Annotation for the trematode Fasciolopsis buski.</title>
        <authorList>
            <person name="Choi Y.-J."/>
        </authorList>
    </citation>
    <scope>NUCLEOTIDE SEQUENCE</scope>
    <source>
        <strain evidence="3">HT</strain>
        <tissue evidence="3">Whole worm</tissue>
    </source>
</reference>
<proteinExistence type="predicted"/>
<name>A0A8E0S9E8_9TREM</name>
<dbReference type="PROSITE" id="PS51016">
    <property type="entry name" value="MYTH4"/>
    <property type="match status" value="1"/>
</dbReference>
<sequence length="141" mass="16419">MKKGWELIWLATGLATPSQTLLKELEAVLVTTQYDLGRVCYGRLQKALRYNVNSSDKSYRISSYTLASDTRTLDLCREIAKHQGLQSTDGFELSIHIDDQSHSIPMNSYFFDFVRSITDWCRDHRGSNEDECIWLYTVHFW</sequence>
<evidence type="ECO:0000259" key="2">
    <source>
        <dbReference type="PROSITE" id="PS51016"/>
    </source>
</evidence>
<comment type="caution">
    <text evidence="3">The sequence shown here is derived from an EMBL/GenBank/DDBJ whole genome shotgun (WGS) entry which is preliminary data.</text>
</comment>